<feature type="region of interest" description="Disordered" evidence="1">
    <location>
        <begin position="251"/>
        <end position="274"/>
    </location>
</feature>
<dbReference type="EMBL" id="AOGT01002016">
    <property type="protein sequence ID" value="EMG46420.1"/>
    <property type="molecule type" value="Genomic_DNA"/>
</dbReference>
<comment type="caution">
    <text evidence="2">The sequence shown here is derived from an EMBL/GenBank/DDBJ whole genome shotgun (WGS) entry which is preliminary data.</text>
</comment>
<dbReference type="Proteomes" id="UP000011777">
    <property type="component" value="Unassembled WGS sequence"/>
</dbReference>
<keyword evidence="3" id="KW-1185">Reference proteome</keyword>
<dbReference type="OMA" id="EMISAGN"/>
<feature type="region of interest" description="Disordered" evidence="1">
    <location>
        <begin position="135"/>
        <end position="157"/>
    </location>
</feature>
<dbReference type="OrthoDB" id="3980909at2759"/>
<sequence>MSSSSSSLVQPCLRKSKRTRTSTEKAKIIQTNTSKVIEKEQPTQQSIPKKRKISNIEKEEYEKSDKIDPVEKLLSLTNINQDFLSDLTKNIPSNISSSNSTSCLNIQNIHNTSNNHHHNINITHNHKNSICSNHSGYEEDDEGEEFEEEIEEEEEEEEDEFVEIANVNFTKIIQDNIRQFYVNRRLQNQYHDTFSLLNQSSKPIQQTQPSTNNTTPSTTTSNNPDVPFFKSVNFGNKPREYTIDDYFSYSEATEEEQQTKEPETSETDVSPITTPKSNFQSLYIPKINSNNHYHYHYNNDNSRDLLLRNTINNNNDEQDLSKILNKNSLINGKASEMVSSGNFMINDFFL</sequence>
<organism evidence="2 3">
    <name type="scientific">Candida maltosa (strain Xu316)</name>
    <name type="common">Yeast</name>
    <dbReference type="NCBI Taxonomy" id="1245528"/>
    <lineage>
        <taxon>Eukaryota</taxon>
        <taxon>Fungi</taxon>
        <taxon>Dikarya</taxon>
        <taxon>Ascomycota</taxon>
        <taxon>Saccharomycotina</taxon>
        <taxon>Pichiomycetes</taxon>
        <taxon>Debaryomycetaceae</taxon>
        <taxon>Candida/Lodderomyces clade</taxon>
        <taxon>Candida</taxon>
    </lineage>
</organism>
<feature type="region of interest" description="Disordered" evidence="1">
    <location>
        <begin position="1"/>
        <end position="25"/>
    </location>
</feature>
<dbReference type="AlphaFoldDB" id="M3JU74"/>
<dbReference type="HOGENOM" id="CLU_683335_0_0_1"/>
<reference evidence="2 3" key="1">
    <citation type="submission" date="2013-02" db="EMBL/GenBank/DDBJ databases">
        <title>Genome sequence of Candida maltosa Xu316, a potential industrial strain for xylitol and ethanol production.</title>
        <authorList>
            <person name="Yu J."/>
            <person name="Wang Q."/>
            <person name="Geng X."/>
            <person name="Bao W."/>
            <person name="He P."/>
            <person name="Cai J."/>
        </authorList>
    </citation>
    <scope>NUCLEOTIDE SEQUENCE [LARGE SCALE GENOMIC DNA]</scope>
    <source>
        <strain evidence="3">Xu316</strain>
    </source>
</reference>
<feature type="region of interest" description="Disordered" evidence="1">
    <location>
        <begin position="201"/>
        <end position="227"/>
    </location>
</feature>
<evidence type="ECO:0000313" key="2">
    <source>
        <dbReference type="EMBL" id="EMG46420.1"/>
    </source>
</evidence>
<proteinExistence type="predicted"/>
<dbReference type="eggNOG" id="ENOG502QVK9">
    <property type="taxonomic scope" value="Eukaryota"/>
</dbReference>
<gene>
    <name evidence="2" type="ORF">G210_3332</name>
</gene>
<evidence type="ECO:0000256" key="1">
    <source>
        <dbReference type="SAM" id="MobiDB-lite"/>
    </source>
</evidence>
<feature type="compositionally biased region" description="Low complexity" evidence="1">
    <location>
        <begin position="205"/>
        <end position="224"/>
    </location>
</feature>
<evidence type="ECO:0000313" key="3">
    <source>
        <dbReference type="Proteomes" id="UP000011777"/>
    </source>
</evidence>
<name>M3JU74_CANMX</name>
<protein>
    <submittedName>
        <fullName evidence="2">Uncharacterized protein</fullName>
    </submittedName>
</protein>
<feature type="compositionally biased region" description="Acidic residues" evidence="1">
    <location>
        <begin position="138"/>
        <end position="157"/>
    </location>
</feature>
<accession>M3JU74</accession>